<name>A0AAN0VIF4_9RHOB</name>
<dbReference type="RefSeq" id="WP_044049861.1">
    <property type="nucleotide sequence ID" value="NZ_CP003984.1"/>
</dbReference>
<keyword evidence="5 6" id="KW-0472">Membrane</keyword>
<evidence type="ECO:0000256" key="3">
    <source>
        <dbReference type="ARBA" id="ARBA00022692"/>
    </source>
</evidence>
<feature type="transmembrane region" description="Helical" evidence="6">
    <location>
        <begin position="143"/>
        <end position="165"/>
    </location>
</feature>
<dbReference type="PANTHER" id="PTHR22911">
    <property type="entry name" value="ACYL-MALONYL CONDENSING ENZYME-RELATED"/>
    <property type="match status" value="1"/>
</dbReference>
<accession>A0AAN0VIF4</accession>
<keyword evidence="3 6" id="KW-0812">Transmembrane</keyword>
<feature type="transmembrane region" description="Helical" evidence="6">
    <location>
        <begin position="177"/>
        <end position="197"/>
    </location>
</feature>
<dbReference type="KEGG" id="ptp:RCA23_c15600"/>
<evidence type="ECO:0000256" key="6">
    <source>
        <dbReference type="SAM" id="Phobius"/>
    </source>
</evidence>
<dbReference type="SUPFAM" id="SSF103481">
    <property type="entry name" value="Multidrug resistance efflux transporter EmrE"/>
    <property type="match status" value="2"/>
</dbReference>
<feature type="transmembrane region" description="Helical" evidence="6">
    <location>
        <begin position="120"/>
        <end position="137"/>
    </location>
</feature>
<evidence type="ECO:0000313" key="8">
    <source>
        <dbReference type="EMBL" id="AII87097.1"/>
    </source>
</evidence>
<feature type="domain" description="EamA" evidence="7">
    <location>
        <begin position="146"/>
        <end position="276"/>
    </location>
</feature>
<proteinExistence type="inferred from homology"/>
<dbReference type="AlphaFoldDB" id="A0AAN0VIF4"/>
<dbReference type="InterPro" id="IPR037185">
    <property type="entry name" value="EmrE-like"/>
</dbReference>
<dbReference type="PANTHER" id="PTHR22911:SF6">
    <property type="entry name" value="SOLUTE CARRIER FAMILY 35 MEMBER G1"/>
    <property type="match status" value="1"/>
</dbReference>
<comment type="similarity">
    <text evidence="2">Belongs to the drug/metabolite transporter (DMT) superfamily. 10 TMS drug/metabolite exporter (DME) (TC 2.A.7.3) family.</text>
</comment>
<feature type="domain" description="EamA" evidence="7">
    <location>
        <begin position="6"/>
        <end position="137"/>
    </location>
</feature>
<evidence type="ECO:0000256" key="4">
    <source>
        <dbReference type="ARBA" id="ARBA00022989"/>
    </source>
</evidence>
<dbReference type="EMBL" id="CP003984">
    <property type="protein sequence ID" value="AII87097.1"/>
    <property type="molecule type" value="Genomic_DNA"/>
</dbReference>
<keyword evidence="4 6" id="KW-1133">Transmembrane helix</keyword>
<feature type="transmembrane region" description="Helical" evidence="6">
    <location>
        <begin position="38"/>
        <end position="58"/>
    </location>
</feature>
<evidence type="ECO:0000259" key="7">
    <source>
        <dbReference type="Pfam" id="PF00892"/>
    </source>
</evidence>
<evidence type="ECO:0000256" key="2">
    <source>
        <dbReference type="ARBA" id="ARBA00009853"/>
    </source>
</evidence>
<evidence type="ECO:0000256" key="5">
    <source>
        <dbReference type="ARBA" id="ARBA00023136"/>
    </source>
</evidence>
<evidence type="ECO:0000256" key="1">
    <source>
        <dbReference type="ARBA" id="ARBA00004141"/>
    </source>
</evidence>
<evidence type="ECO:0000313" key="9">
    <source>
        <dbReference type="Proteomes" id="UP000028680"/>
    </source>
</evidence>
<dbReference type="Pfam" id="PF00892">
    <property type="entry name" value="EamA"/>
    <property type="match status" value="2"/>
</dbReference>
<dbReference type="Proteomes" id="UP000028680">
    <property type="component" value="Chromosome"/>
</dbReference>
<dbReference type="InterPro" id="IPR000620">
    <property type="entry name" value="EamA_dom"/>
</dbReference>
<protein>
    <submittedName>
        <fullName evidence="8">Integral membrane protein</fullName>
    </submittedName>
</protein>
<sequence>MNNRRAALWMIGAIFSFTSMAIAGRAISGQLDTFEIMFYRSIMGFLIVLAVAKTVGTLGEIDLKHFRLHLLRNIFHFTGQNLWFFALPLIPLAQLFALEFTSPIWVLLLAPIFLGEGLTLRKLAIAALGFIGVLIVARPEIGAVNIGILAAACAAIGFAGAAILTRKLTVQNSLTKILFFLTGLQILFGLLCAGYDGDIALPSVATAPWLILIGAAGLAAHFCMTKSLSLAPASLVMPVDFARLPLIAVIGVVFYGESLDLYLVLGAVLILLANYLNLKRQA</sequence>
<gene>
    <name evidence="8" type="ORF">RCA23_c15600</name>
</gene>
<feature type="transmembrane region" description="Helical" evidence="6">
    <location>
        <begin position="261"/>
        <end position="278"/>
    </location>
</feature>
<keyword evidence="9" id="KW-1185">Reference proteome</keyword>
<organism evidence="8 9">
    <name type="scientific">Planktomarina temperata RCA23</name>
    <dbReference type="NCBI Taxonomy" id="666509"/>
    <lineage>
        <taxon>Bacteria</taxon>
        <taxon>Pseudomonadati</taxon>
        <taxon>Pseudomonadota</taxon>
        <taxon>Alphaproteobacteria</taxon>
        <taxon>Rhodobacterales</taxon>
        <taxon>Paracoccaceae</taxon>
        <taxon>Planktomarina</taxon>
    </lineage>
</organism>
<feature type="transmembrane region" description="Helical" evidence="6">
    <location>
        <begin position="203"/>
        <end position="223"/>
    </location>
</feature>
<dbReference type="GO" id="GO:0016020">
    <property type="term" value="C:membrane"/>
    <property type="evidence" value="ECO:0007669"/>
    <property type="project" value="UniProtKB-SubCell"/>
</dbReference>
<reference evidence="8 9" key="1">
    <citation type="journal article" date="2014" name="ISME J.">
        <title>Adaptation of an abundant Roseobacter RCA organism to pelagic systems revealed by genomic and transcriptomic analyses.</title>
        <authorList>
            <person name="Voget S."/>
            <person name="Wemheuer B."/>
            <person name="Brinkhoff T."/>
            <person name="Vollmers J."/>
            <person name="Dietrich S."/>
            <person name="Giebel H.A."/>
            <person name="Beardsley C."/>
            <person name="Sardemann C."/>
            <person name="Bakenhus I."/>
            <person name="Billerbeck S."/>
            <person name="Daniel R."/>
            <person name="Simon M."/>
        </authorList>
    </citation>
    <scope>NUCLEOTIDE SEQUENCE [LARGE SCALE GENOMIC DNA]</scope>
    <source>
        <strain evidence="8 9">RCA23</strain>
    </source>
</reference>
<comment type="subcellular location">
    <subcellularLocation>
        <location evidence="1">Membrane</location>
        <topology evidence="1">Multi-pass membrane protein</topology>
    </subcellularLocation>
</comment>
<dbReference type="GeneID" id="93368700"/>